<name>A0ABM7MVK1_ERWRD</name>
<keyword evidence="2" id="KW-1185">Reference proteome</keyword>
<gene>
    <name evidence="1" type="ORF">ERHA53_05100</name>
</gene>
<accession>A0ABM7MVK1</accession>
<reference evidence="1 2" key="1">
    <citation type="submission" date="2021-01" db="EMBL/GenBank/DDBJ databases">
        <title>Complete genome sequence of Erwinia rhapontici MAFF 311153.</title>
        <authorList>
            <person name="Morohoshi T."/>
            <person name="Someya N."/>
        </authorList>
    </citation>
    <scope>NUCLEOTIDE SEQUENCE [LARGE SCALE GENOMIC DNA]</scope>
    <source>
        <strain evidence="1 2">MAFF 311153</strain>
    </source>
</reference>
<dbReference type="EMBL" id="AP024329">
    <property type="protein sequence ID" value="BCQ33167.1"/>
    <property type="molecule type" value="Genomic_DNA"/>
</dbReference>
<organism evidence="1 2">
    <name type="scientific">Erwinia rhapontici</name>
    <name type="common">Pectobacterium rhapontici</name>
    <dbReference type="NCBI Taxonomy" id="55212"/>
    <lineage>
        <taxon>Bacteria</taxon>
        <taxon>Pseudomonadati</taxon>
        <taxon>Pseudomonadota</taxon>
        <taxon>Gammaproteobacteria</taxon>
        <taxon>Enterobacterales</taxon>
        <taxon>Erwiniaceae</taxon>
        <taxon>Erwinia</taxon>
    </lineage>
</organism>
<proteinExistence type="predicted"/>
<evidence type="ECO:0000313" key="1">
    <source>
        <dbReference type="EMBL" id="BCQ33167.1"/>
    </source>
</evidence>
<dbReference type="Proteomes" id="UP000677515">
    <property type="component" value="Chromosome"/>
</dbReference>
<protein>
    <submittedName>
        <fullName evidence="1">Uncharacterized protein</fullName>
    </submittedName>
</protein>
<sequence>MEVICYKQPVIVKYNKLLYRNNTYSRVQLMTTIRALFSKSAHGG</sequence>
<evidence type="ECO:0000313" key="2">
    <source>
        <dbReference type="Proteomes" id="UP000677515"/>
    </source>
</evidence>